<evidence type="ECO:0000256" key="2">
    <source>
        <dbReference type="ARBA" id="ARBA00022729"/>
    </source>
</evidence>
<evidence type="ECO:0000256" key="1">
    <source>
        <dbReference type="ARBA" id="ARBA00006010"/>
    </source>
</evidence>
<keyword evidence="2 3" id="KW-0732">Signal</keyword>
<dbReference type="PANTHER" id="PTHR33227">
    <property type="entry name" value="STIGMA-SPECIFIC STIG1-LIKE PROTEIN 3"/>
    <property type="match status" value="1"/>
</dbReference>
<dbReference type="Pfam" id="PF04885">
    <property type="entry name" value="Stig1"/>
    <property type="match status" value="1"/>
</dbReference>
<evidence type="ECO:0000256" key="3">
    <source>
        <dbReference type="SAM" id="SignalP"/>
    </source>
</evidence>
<dbReference type="OrthoDB" id="5421723at2759"/>
<dbReference type="Proteomes" id="UP000652761">
    <property type="component" value="Unassembled WGS sequence"/>
</dbReference>
<evidence type="ECO:0008006" key="6">
    <source>
        <dbReference type="Google" id="ProtNLM"/>
    </source>
</evidence>
<comment type="similarity">
    <text evidence="1">Belongs to the STIG1 family.</text>
</comment>
<organism evidence="4 5">
    <name type="scientific">Colocasia esculenta</name>
    <name type="common">Wild taro</name>
    <name type="synonym">Arum esculentum</name>
    <dbReference type="NCBI Taxonomy" id="4460"/>
    <lineage>
        <taxon>Eukaryota</taxon>
        <taxon>Viridiplantae</taxon>
        <taxon>Streptophyta</taxon>
        <taxon>Embryophyta</taxon>
        <taxon>Tracheophyta</taxon>
        <taxon>Spermatophyta</taxon>
        <taxon>Magnoliopsida</taxon>
        <taxon>Liliopsida</taxon>
        <taxon>Araceae</taxon>
        <taxon>Aroideae</taxon>
        <taxon>Colocasieae</taxon>
        <taxon>Colocasia</taxon>
    </lineage>
</organism>
<dbReference type="InterPro" id="IPR006969">
    <property type="entry name" value="Stig-like"/>
</dbReference>
<dbReference type="EMBL" id="NMUH01012439">
    <property type="protein sequence ID" value="MQM22227.1"/>
    <property type="molecule type" value="Genomic_DNA"/>
</dbReference>
<keyword evidence="5" id="KW-1185">Reference proteome</keyword>
<reference evidence="4" key="1">
    <citation type="submission" date="2017-07" db="EMBL/GenBank/DDBJ databases">
        <title>Taro Niue Genome Assembly and Annotation.</title>
        <authorList>
            <person name="Atibalentja N."/>
            <person name="Keating K."/>
            <person name="Fields C.J."/>
        </authorList>
    </citation>
    <scope>NUCLEOTIDE SEQUENCE</scope>
    <source>
        <strain evidence="4">Niue_2</strain>
        <tissue evidence="4">Leaf</tissue>
    </source>
</reference>
<name>A0A843XTS0_COLES</name>
<evidence type="ECO:0000313" key="4">
    <source>
        <dbReference type="EMBL" id="MQM22227.1"/>
    </source>
</evidence>
<sequence length="148" mass="16252">MKSTPQIVFLAALVLALLVFALAAAASPERDDNEARGDLETTGGNPRQSRFLQAALWNPWRPGTWCSRNPYMCRYPGSAGPDCCGARCVDRGSDSFNCGRCGHMCKYTEACCRGKCVDVTFNKHHCGRCFNKCKKGGPCAFRMCSYGF</sequence>
<proteinExistence type="inferred from homology"/>
<comment type="caution">
    <text evidence="4">The sequence shown here is derived from an EMBL/GenBank/DDBJ whole genome shotgun (WGS) entry which is preliminary data.</text>
</comment>
<feature type="chain" id="PRO_5032453028" description="Stigma-specific STIG1-like protein 1" evidence="3">
    <location>
        <begin position="26"/>
        <end position="148"/>
    </location>
</feature>
<protein>
    <recommendedName>
        <fullName evidence="6">Stigma-specific STIG1-like protein 1</fullName>
    </recommendedName>
</protein>
<dbReference type="PANTHER" id="PTHR33227:SF54">
    <property type="entry name" value="PROTEIN STIG1"/>
    <property type="match status" value="1"/>
</dbReference>
<dbReference type="AlphaFoldDB" id="A0A843XTS0"/>
<evidence type="ECO:0000313" key="5">
    <source>
        <dbReference type="Proteomes" id="UP000652761"/>
    </source>
</evidence>
<accession>A0A843XTS0</accession>
<gene>
    <name evidence="4" type="ORF">Taro_055277</name>
</gene>
<feature type="signal peptide" evidence="3">
    <location>
        <begin position="1"/>
        <end position="25"/>
    </location>
</feature>